<gene>
    <name evidence="1" type="ORF">FKW44_024012</name>
</gene>
<dbReference type="Gene3D" id="1.10.1070.11">
    <property type="entry name" value="Phosphatidylinositol 3-/4-kinase, catalytic domain"/>
    <property type="match status" value="1"/>
</dbReference>
<dbReference type="Proteomes" id="UP000595437">
    <property type="component" value="Chromosome 18"/>
</dbReference>
<dbReference type="OrthoDB" id="67688at2759"/>
<evidence type="ECO:0000313" key="1">
    <source>
        <dbReference type="EMBL" id="QQP35717.1"/>
    </source>
</evidence>
<keyword evidence="2" id="KW-1185">Reference proteome</keyword>
<proteinExistence type="predicted"/>
<sequence length="87" mass="9997">RQSLITLFTMMLPTGITELQSINDIGYLRQTLAVEKSEEDALDTFRPCSQMLRGSLDNETRLVLPQRTTWSLNKKTTEEEESSPNMF</sequence>
<reference evidence="2" key="1">
    <citation type="submission" date="2021-01" db="EMBL/GenBank/DDBJ databases">
        <title>Caligus Genome Assembly.</title>
        <authorList>
            <person name="Gallardo-Escarate C."/>
        </authorList>
    </citation>
    <scope>NUCLEOTIDE SEQUENCE [LARGE SCALE GENOMIC DNA]</scope>
</reference>
<dbReference type="EMBL" id="CP045907">
    <property type="protein sequence ID" value="QQP35717.1"/>
    <property type="molecule type" value="Genomic_DNA"/>
</dbReference>
<feature type="non-terminal residue" evidence="1">
    <location>
        <position position="1"/>
    </location>
</feature>
<dbReference type="AlphaFoldDB" id="A0A7T8GQB2"/>
<name>A0A7T8GQB2_CALRO</name>
<protein>
    <submittedName>
        <fullName evidence="1">Uncharacterized protein</fullName>
    </submittedName>
</protein>
<organism evidence="1 2">
    <name type="scientific">Caligus rogercresseyi</name>
    <name type="common">Sea louse</name>
    <dbReference type="NCBI Taxonomy" id="217165"/>
    <lineage>
        <taxon>Eukaryota</taxon>
        <taxon>Metazoa</taxon>
        <taxon>Ecdysozoa</taxon>
        <taxon>Arthropoda</taxon>
        <taxon>Crustacea</taxon>
        <taxon>Multicrustacea</taxon>
        <taxon>Hexanauplia</taxon>
        <taxon>Copepoda</taxon>
        <taxon>Siphonostomatoida</taxon>
        <taxon>Caligidae</taxon>
        <taxon>Caligus</taxon>
    </lineage>
</organism>
<accession>A0A7T8GQB2</accession>
<evidence type="ECO:0000313" key="2">
    <source>
        <dbReference type="Proteomes" id="UP000595437"/>
    </source>
</evidence>
<dbReference type="InterPro" id="IPR036940">
    <property type="entry name" value="PI3/4_kinase_cat_sf"/>
</dbReference>